<dbReference type="RefSeq" id="WP_110033660.1">
    <property type="nucleotide sequence ID" value="NZ_QGTR01000005.1"/>
</dbReference>
<keyword evidence="2" id="KW-1185">Reference proteome</keyword>
<gene>
    <name evidence="1" type="ORF">DFR52_105222</name>
</gene>
<protein>
    <submittedName>
        <fullName evidence="1">Uncharacterized protein DUF2735</fullName>
    </submittedName>
</protein>
<dbReference type="AlphaFoldDB" id="A0A317PH74"/>
<comment type="caution">
    <text evidence="1">The sequence shown here is derived from an EMBL/GenBank/DDBJ whole genome shotgun (WGS) entry which is preliminary data.</text>
</comment>
<evidence type="ECO:0000313" key="1">
    <source>
        <dbReference type="EMBL" id="PWV98241.1"/>
    </source>
</evidence>
<dbReference type="InterPro" id="IPR021232">
    <property type="entry name" value="DUF2735"/>
</dbReference>
<dbReference type="Proteomes" id="UP000246352">
    <property type="component" value="Unassembled WGS sequence"/>
</dbReference>
<organism evidence="1 2">
    <name type="scientific">Hoeflea marina</name>
    <dbReference type="NCBI Taxonomy" id="274592"/>
    <lineage>
        <taxon>Bacteria</taxon>
        <taxon>Pseudomonadati</taxon>
        <taxon>Pseudomonadota</taxon>
        <taxon>Alphaproteobacteria</taxon>
        <taxon>Hyphomicrobiales</taxon>
        <taxon>Rhizobiaceae</taxon>
        <taxon>Hoeflea</taxon>
    </lineage>
</organism>
<sequence>MAQAALQGTAKVYQFPVGGRAGFAEAQKAKLKEAERLRQISESVVDDCWYHGAAIRESDPS</sequence>
<evidence type="ECO:0000313" key="2">
    <source>
        <dbReference type="Proteomes" id="UP000246352"/>
    </source>
</evidence>
<reference evidence="1 2" key="1">
    <citation type="submission" date="2018-05" db="EMBL/GenBank/DDBJ databases">
        <title>Genomic Encyclopedia of Type Strains, Phase IV (KMG-IV): sequencing the most valuable type-strain genomes for metagenomic binning, comparative biology and taxonomic classification.</title>
        <authorList>
            <person name="Goeker M."/>
        </authorList>
    </citation>
    <scope>NUCLEOTIDE SEQUENCE [LARGE SCALE GENOMIC DNA]</scope>
    <source>
        <strain evidence="1 2">DSM 16791</strain>
    </source>
</reference>
<proteinExistence type="predicted"/>
<name>A0A317PH74_9HYPH</name>
<dbReference type="Pfam" id="PF10931">
    <property type="entry name" value="DUF2735"/>
    <property type="match status" value="1"/>
</dbReference>
<dbReference type="EMBL" id="QGTR01000005">
    <property type="protein sequence ID" value="PWV98241.1"/>
    <property type="molecule type" value="Genomic_DNA"/>
</dbReference>
<accession>A0A317PH74</accession>